<accession>A0A1Z5TUI3</accession>
<evidence type="ECO:0000256" key="5">
    <source>
        <dbReference type="ARBA" id="ARBA00047761"/>
    </source>
</evidence>
<feature type="compositionally biased region" description="Acidic residues" evidence="7">
    <location>
        <begin position="794"/>
        <end position="803"/>
    </location>
</feature>
<dbReference type="VEuPathDB" id="FungiDB:BTJ68_00405"/>
<dbReference type="InterPro" id="IPR001357">
    <property type="entry name" value="BRCT_dom"/>
</dbReference>
<dbReference type="CDD" id="cd17729">
    <property type="entry name" value="BRCT_CTDP1"/>
    <property type="match status" value="1"/>
</dbReference>
<feature type="compositionally biased region" description="Basic and acidic residues" evidence="7">
    <location>
        <begin position="328"/>
        <end position="351"/>
    </location>
</feature>
<dbReference type="PANTHER" id="PTHR23081">
    <property type="entry name" value="RNA POLYMERASE II CTD PHOSPHATASE"/>
    <property type="match status" value="1"/>
</dbReference>
<proteinExistence type="predicted"/>
<evidence type="ECO:0000256" key="6">
    <source>
        <dbReference type="ARBA" id="ARBA00048336"/>
    </source>
</evidence>
<evidence type="ECO:0000256" key="2">
    <source>
        <dbReference type="ARBA" id="ARBA00013081"/>
    </source>
</evidence>
<dbReference type="NCBIfam" id="TIGR02250">
    <property type="entry name" value="FCP1_euk"/>
    <property type="match status" value="1"/>
</dbReference>
<dbReference type="GO" id="GO:0008420">
    <property type="term" value="F:RNA polymerase II CTD heptapeptide repeat phosphatase activity"/>
    <property type="evidence" value="ECO:0007669"/>
    <property type="project" value="InterPro"/>
</dbReference>
<protein>
    <recommendedName>
        <fullName evidence="2">protein-serine/threonine phosphatase</fullName>
        <ecNumber evidence="2">3.1.3.16</ecNumber>
    </recommendedName>
</protein>
<dbReference type="FunFam" id="3.40.50.1000:FF:000142">
    <property type="entry name" value="Similar to FCP1-like phosphatase"/>
    <property type="match status" value="1"/>
</dbReference>
<feature type="compositionally biased region" description="Acidic residues" evidence="7">
    <location>
        <begin position="676"/>
        <end position="688"/>
    </location>
</feature>
<dbReference type="Proteomes" id="UP000194280">
    <property type="component" value="Unassembled WGS sequence"/>
</dbReference>
<dbReference type="InterPro" id="IPR011947">
    <property type="entry name" value="FCP1_euk"/>
</dbReference>
<dbReference type="GO" id="GO:0005634">
    <property type="term" value="C:nucleus"/>
    <property type="evidence" value="ECO:0007669"/>
    <property type="project" value="UniProtKB-SubCell"/>
</dbReference>
<organism evidence="10 11">
    <name type="scientific">Hortaea werneckii EXF-2000</name>
    <dbReference type="NCBI Taxonomy" id="1157616"/>
    <lineage>
        <taxon>Eukaryota</taxon>
        <taxon>Fungi</taxon>
        <taxon>Dikarya</taxon>
        <taxon>Ascomycota</taxon>
        <taxon>Pezizomycotina</taxon>
        <taxon>Dothideomycetes</taxon>
        <taxon>Dothideomycetidae</taxon>
        <taxon>Mycosphaerellales</taxon>
        <taxon>Teratosphaeriaceae</taxon>
        <taxon>Hortaea</taxon>
    </lineage>
</organism>
<keyword evidence="11" id="KW-1185">Reference proteome</keyword>
<evidence type="ECO:0000313" key="10">
    <source>
        <dbReference type="EMBL" id="OTA39684.1"/>
    </source>
</evidence>
<feature type="region of interest" description="Disordered" evidence="7">
    <location>
        <begin position="662"/>
        <end position="803"/>
    </location>
</feature>
<dbReference type="SUPFAM" id="SSF56784">
    <property type="entry name" value="HAD-like"/>
    <property type="match status" value="1"/>
</dbReference>
<dbReference type="PROSITE" id="PS50172">
    <property type="entry name" value="BRCT"/>
    <property type="match status" value="1"/>
</dbReference>
<dbReference type="InterPro" id="IPR023214">
    <property type="entry name" value="HAD_sf"/>
</dbReference>
<dbReference type="STRING" id="1157616.A0A1Z5TUI3"/>
<dbReference type="EMBL" id="MUNK01000002">
    <property type="protein sequence ID" value="OTA39684.1"/>
    <property type="molecule type" value="Genomic_DNA"/>
</dbReference>
<dbReference type="EC" id="3.1.3.16" evidence="2"/>
<dbReference type="Gene3D" id="3.40.50.10190">
    <property type="entry name" value="BRCT domain"/>
    <property type="match status" value="1"/>
</dbReference>
<evidence type="ECO:0000256" key="3">
    <source>
        <dbReference type="ARBA" id="ARBA00022801"/>
    </source>
</evidence>
<feature type="compositionally biased region" description="Low complexity" evidence="7">
    <location>
        <begin position="395"/>
        <end position="404"/>
    </location>
</feature>
<feature type="compositionally biased region" description="Acidic residues" evidence="7">
    <location>
        <begin position="620"/>
        <end position="633"/>
    </location>
</feature>
<feature type="compositionally biased region" description="Basic and acidic residues" evidence="7">
    <location>
        <begin position="639"/>
        <end position="648"/>
    </location>
</feature>
<feature type="compositionally biased region" description="Polar residues" evidence="7">
    <location>
        <begin position="707"/>
        <end position="721"/>
    </location>
</feature>
<dbReference type="PANTHER" id="PTHR23081:SF36">
    <property type="entry name" value="RNA POLYMERASE II SUBUNIT A C-TERMINAL DOMAIN PHOSPHATASE"/>
    <property type="match status" value="1"/>
</dbReference>
<dbReference type="Gene3D" id="1.10.287.10">
    <property type="entry name" value="S15/NS1, RNA-binding"/>
    <property type="match status" value="1"/>
</dbReference>
<evidence type="ECO:0000256" key="4">
    <source>
        <dbReference type="ARBA" id="ARBA00023242"/>
    </source>
</evidence>
<feature type="region of interest" description="Disordered" evidence="7">
    <location>
        <begin position="326"/>
        <end position="368"/>
    </location>
</feature>
<dbReference type="FunCoup" id="A0A1Z5TUI3">
    <property type="interactions" value="1467"/>
</dbReference>
<evidence type="ECO:0000256" key="1">
    <source>
        <dbReference type="ARBA" id="ARBA00004123"/>
    </source>
</evidence>
<sequence>MRIHTRHDLAYPITVTRLLRAEGDEVEENGVLFGYKYRAKVTVWDPDLREDVQKDMDHFGDFSCEAEGTITTINVSEGQVLRGRTFVAEVEEPCKHEVQFGGMCANCGKDMNMVSYNKTVKDTSRATINTVHGHTALLVSQEEAGRADDEAKRRLLDTKKLSLVVDLDQTIIHATVDPTVGEWQEDEENPNHEAVKDVRKFQLVDEGPGGRGTWYYIKLRPGLKEFLQIISQYYELHIYTMATRAYAKEISNIVDPDHKLFADRILSRDENGSMNSKNLKRLFPVDTKMVVIIDDRGDVWSWSPNLVKVPAYDFFVGIGDINSSFLPKRPELEARPKQQKADKGDDKKDASPSESTSNSSKTDASNDKVVAEQMADRPLLQKQKILDAAEKETESSPAAEAATEMLSEDGAKKDETSNEHSKYRHNLLQDDDNELESLANGLRNIHKQYFEQYERDNVGLMSSRVSELKEGGNGAGKKRSIDELERIPDAAIIMSALKNQVLKGVNIVFSGVVPLGVNIHNCDIGIWAKSFGARISENITKRTTHVVASPERRTAKVRSAAKKGGRIQIVNQNWLYACFSAWRRVDEEPYRIHTDAGVNGKAGDLPDEFKDGNDQVLSSSDEEAAVTESETDETGTGTDTEKPNGHRGLEVDTELDDLQQYAPSSARKDSSPTAAEQEENWGDIDDELKEFLGSDAEDMSDTESVRTDSSASEGTRTPSSSQKKRKRDPSTSRSENGADGIAGESESEVEGSRLQKRKKEALGRTTSLTKVQTAANSTSASPAVAVEEGRDSGGEDEDDDAWGGEDDLEAALAAEMSKPDEGEGGREHELHWRNHRSRSINTIMGDKSTAGSMARRLEFSDLETEIKAAIVEKVLRPTDLKSLCLVNKQLHELAVKPLYRNVSLDLGSGHDSRLAGFLSPKNIGLKHVRQIRLYLANIRDRCNQKRQADFATQMLLEFLPEDVLEEFRWVRMSSDPDLWCPWESFPAESLKLLYSRQRRMKWLEVMSLDRDVLPDLKQNPKLQTDLFCNARKLALYPENRQTLELSRFFVYKTSDRLEELIVHCNFDSPDPRDHGPSSPNVIDLRELNDSATGPGLLTRTIFAEMLPFDRCNPFPKLKSLRLHRISLRYSADTWCQLINFHDIEQLRIYNCPGADSLLGQLSRANYLPKQLKALELQHKDNAENECLLALEGFLCLVSGLQDLVIDMENIKTLPNAAGIVRHGKTLELLNVHGSQDCGILATTTPSGDTDAEELVWSIDEISKICKSCTKLEQLSCAWPQTSLVRSPTPEWKAWENALGYLKDLVTLHISTFPGGRQTHASSTQSLPRCVYEQLLSGLATSMFDVACTTSNKSSSESAPAGDTADLPSTLNEGDGLTTGSPKLRLIAFGISDKIYEREDSRNQLLYLRSTCQDALGKDAIHATPIGWCLRQFVEPRSEVLDFVMHRETLVPCREAVAGGVRGAWGDEDDFEIA</sequence>
<dbReference type="SMART" id="SM00577">
    <property type="entry name" value="CPDc"/>
    <property type="match status" value="1"/>
</dbReference>
<feature type="domain" description="BRCT" evidence="8">
    <location>
        <begin position="497"/>
        <end position="592"/>
    </location>
</feature>
<comment type="subcellular location">
    <subcellularLocation>
        <location evidence="1">Nucleus</location>
    </subcellularLocation>
</comment>
<feature type="compositionally biased region" description="Low complexity" evidence="7">
    <location>
        <begin position="352"/>
        <end position="363"/>
    </location>
</feature>
<dbReference type="SUPFAM" id="SSF52113">
    <property type="entry name" value="BRCT domain"/>
    <property type="match status" value="1"/>
</dbReference>
<feature type="compositionally biased region" description="Polar residues" evidence="7">
    <location>
        <begin position="764"/>
        <end position="781"/>
    </location>
</feature>
<dbReference type="InterPro" id="IPR036412">
    <property type="entry name" value="HAD-like_sf"/>
</dbReference>
<gene>
    <name evidence="10" type="ORF">BTJ68_00405</name>
</gene>
<keyword evidence="4" id="KW-0539">Nucleus</keyword>
<feature type="domain" description="FCP1 homology" evidence="9">
    <location>
        <begin position="156"/>
        <end position="335"/>
    </location>
</feature>
<keyword evidence="3" id="KW-0378">Hydrolase</keyword>
<comment type="catalytic activity">
    <reaction evidence="5">
        <text>O-phospho-L-seryl-[protein] + H2O = L-seryl-[protein] + phosphate</text>
        <dbReference type="Rhea" id="RHEA:20629"/>
        <dbReference type="Rhea" id="RHEA-COMP:9863"/>
        <dbReference type="Rhea" id="RHEA-COMP:11604"/>
        <dbReference type="ChEBI" id="CHEBI:15377"/>
        <dbReference type="ChEBI" id="CHEBI:29999"/>
        <dbReference type="ChEBI" id="CHEBI:43474"/>
        <dbReference type="ChEBI" id="CHEBI:83421"/>
        <dbReference type="EC" id="3.1.3.16"/>
    </reaction>
</comment>
<dbReference type="Pfam" id="PF00533">
    <property type="entry name" value="BRCT"/>
    <property type="match status" value="1"/>
</dbReference>
<feature type="region of interest" description="Disordered" evidence="7">
    <location>
        <begin position="596"/>
        <end position="648"/>
    </location>
</feature>
<dbReference type="InParanoid" id="A0A1Z5TUI3"/>
<feature type="region of interest" description="Disordered" evidence="7">
    <location>
        <begin position="1350"/>
        <end position="1375"/>
    </location>
</feature>
<dbReference type="InterPro" id="IPR036420">
    <property type="entry name" value="BRCT_dom_sf"/>
</dbReference>
<evidence type="ECO:0000313" key="11">
    <source>
        <dbReference type="Proteomes" id="UP000194280"/>
    </source>
</evidence>
<name>A0A1Z5TUI3_HORWE</name>
<dbReference type="Gene3D" id="3.40.50.1000">
    <property type="entry name" value="HAD superfamily/HAD-like"/>
    <property type="match status" value="1"/>
</dbReference>
<dbReference type="PROSITE" id="PS50969">
    <property type="entry name" value="FCP1"/>
    <property type="match status" value="1"/>
</dbReference>
<dbReference type="InterPro" id="IPR039189">
    <property type="entry name" value="Fcp1"/>
</dbReference>
<evidence type="ECO:0000259" key="9">
    <source>
        <dbReference type="PROSITE" id="PS50969"/>
    </source>
</evidence>
<feature type="region of interest" description="Disordered" evidence="7">
    <location>
        <begin position="388"/>
        <end position="422"/>
    </location>
</feature>
<dbReference type="SUPFAM" id="SSF52047">
    <property type="entry name" value="RNI-like"/>
    <property type="match status" value="1"/>
</dbReference>
<evidence type="ECO:0000259" key="8">
    <source>
        <dbReference type="PROSITE" id="PS50172"/>
    </source>
</evidence>
<feature type="compositionally biased region" description="Basic and acidic residues" evidence="7">
    <location>
        <begin position="409"/>
        <end position="421"/>
    </location>
</feature>
<reference evidence="10 11" key="1">
    <citation type="submission" date="2017-01" db="EMBL/GenBank/DDBJ databases">
        <title>The recent genome duplication of the halophilic yeast Hortaea werneckii: insights from long-read sequencing.</title>
        <authorList>
            <person name="Sinha S."/>
            <person name="Flibotte S."/>
            <person name="Neira M."/>
            <person name="Lenassi M."/>
            <person name="Gostincar C."/>
            <person name="Stajich J.E."/>
            <person name="Nislow C.E."/>
        </authorList>
    </citation>
    <scope>NUCLEOTIDE SEQUENCE [LARGE SCALE GENOMIC DNA]</scope>
    <source>
        <strain evidence="10 11">EXF-2000</strain>
    </source>
</reference>
<evidence type="ECO:0000256" key="7">
    <source>
        <dbReference type="SAM" id="MobiDB-lite"/>
    </source>
</evidence>
<dbReference type="CDD" id="cd07521">
    <property type="entry name" value="HAD_FCP1-like"/>
    <property type="match status" value="1"/>
</dbReference>
<comment type="catalytic activity">
    <reaction evidence="6">
        <text>O-phospho-L-threonyl-[protein] + H2O = L-threonyl-[protein] + phosphate</text>
        <dbReference type="Rhea" id="RHEA:47004"/>
        <dbReference type="Rhea" id="RHEA-COMP:11060"/>
        <dbReference type="Rhea" id="RHEA-COMP:11605"/>
        <dbReference type="ChEBI" id="CHEBI:15377"/>
        <dbReference type="ChEBI" id="CHEBI:30013"/>
        <dbReference type="ChEBI" id="CHEBI:43474"/>
        <dbReference type="ChEBI" id="CHEBI:61977"/>
        <dbReference type="EC" id="3.1.3.16"/>
    </reaction>
</comment>
<dbReference type="Pfam" id="PF03031">
    <property type="entry name" value="NIF"/>
    <property type="match status" value="1"/>
</dbReference>
<comment type="caution">
    <text evidence="10">The sequence shown here is derived from an EMBL/GenBank/DDBJ whole genome shotgun (WGS) entry which is preliminary data.</text>
</comment>
<dbReference type="InterPro" id="IPR004274">
    <property type="entry name" value="FCP1_dom"/>
</dbReference>